<dbReference type="Proteomes" id="UP000325780">
    <property type="component" value="Unassembled WGS sequence"/>
</dbReference>
<organism evidence="1 2">
    <name type="scientific">Aspergillus avenaceus</name>
    <dbReference type="NCBI Taxonomy" id="36643"/>
    <lineage>
        <taxon>Eukaryota</taxon>
        <taxon>Fungi</taxon>
        <taxon>Dikarya</taxon>
        <taxon>Ascomycota</taxon>
        <taxon>Pezizomycotina</taxon>
        <taxon>Eurotiomycetes</taxon>
        <taxon>Eurotiomycetidae</taxon>
        <taxon>Eurotiales</taxon>
        <taxon>Aspergillaceae</taxon>
        <taxon>Aspergillus</taxon>
        <taxon>Aspergillus subgen. Circumdati</taxon>
    </lineage>
</organism>
<keyword evidence="2" id="KW-1185">Reference proteome</keyword>
<evidence type="ECO:0000313" key="2">
    <source>
        <dbReference type="Proteomes" id="UP000325780"/>
    </source>
</evidence>
<dbReference type="AlphaFoldDB" id="A0A5N6TUG4"/>
<dbReference type="EMBL" id="ML742108">
    <property type="protein sequence ID" value="KAE8149924.1"/>
    <property type="molecule type" value="Genomic_DNA"/>
</dbReference>
<protein>
    <submittedName>
        <fullName evidence="1">Uncharacterized protein</fullName>
    </submittedName>
</protein>
<reference evidence="1 2" key="1">
    <citation type="submission" date="2019-04" db="EMBL/GenBank/DDBJ databases">
        <title>Friends and foes A comparative genomics study of 23 Aspergillus species from section Flavi.</title>
        <authorList>
            <consortium name="DOE Joint Genome Institute"/>
            <person name="Kjaerbolling I."/>
            <person name="Vesth T."/>
            <person name="Frisvad J.C."/>
            <person name="Nybo J.L."/>
            <person name="Theobald S."/>
            <person name="Kildgaard S."/>
            <person name="Isbrandt T."/>
            <person name="Kuo A."/>
            <person name="Sato A."/>
            <person name="Lyhne E.K."/>
            <person name="Kogle M.E."/>
            <person name="Wiebenga A."/>
            <person name="Kun R.S."/>
            <person name="Lubbers R.J."/>
            <person name="Makela M.R."/>
            <person name="Barry K."/>
            <person name="Chovatia M."/>
            <person name="Clum A."/>
            <person name="Daum C."/>
            <person name="Haridas S."/>
            <person name="He G."/>
            <person name="LaButti K."/>
            <person name="Lipzen A."/>
            <person name="Mondo S."/>
            <person name="Riley R."/>
            <person name="Salamov A."/>
            <person name="Simmons B.A."/>
            <person name="Magnuson J.K."/>
            <person name="Henrissat B."/>
            <person name="Mortensen U.H."/>
            <person name="Larsen T.O."/>
            <person name="Devries R.P."/>
            <person name="Grigoriev I.V."/>
            <person name="Machida M."/>
            <person name="Baker S.E."/>
            <person name="Andersen M.R."/>
        </authorList>
    </citation>
    <scope>NUCLEOTIDE SEQUENCE [LARGE SCALE GENOMIC DNA]</scope>
    <source>
        <strain evidence="1 2">IBT 18842</strain>
    </source>
</reference>
<sequence>MTLHRPATEITPSVPTKGLCVVDLSAVACYTEARLAQLAQTKEYNSVTYGLVRDHIRAIKEDERFLCVAAVCNALEDAPPRRVTSIINGAPAKLKATYDDLWNTFQRLEDADDAVTCLRLLSLMVAARKPLRLNDLAAVAELTEVYVHNPEWLQELVWLCGSFLALRGDHVDFVHPSARKYLCQKVPSDNLTQTIAQRVSQVPQHGPVSYQR</sequence>
<evidence type="ECO:0000313" key="1">
    <source>
        <dbReference type="EMBL" id="KAE8149924.1"/>
    </source>
</evidence>
<dbReference type="OrthoDB" id="674604at2759"/>
<proteinExistence type="predicted"/>
<name>A0A5N6TUG4_ASPAV</name>
<accession>A0A5N6TUG4</accession>
<gene>
    <name evidence="1" type="ORF">BDV25DRAFT_140307</name>
</gene>